<dbReference type="AlphaFoldDB" id="A5GCZ1"/>
<dbReference type="RefSeq" id="WP_011937272.1">
    <property type="nucleotide sequence ID" value="NC_009483.1"/>
</dbReference>
<organism evidence="2 3">
    <name type="scientific">Geotalea uraniireducens (strain Rf4)</name>
    <name type="common">Geobacter uraniireducens</name>
    <dbReference type="NCBI Taxonomy" id="351605"/>
    <lineage>
        <taxon>Bacteria</taxon>
        <taxon>Pseudomonadati</taxon>
        <taxon>Thermodesulfobacteriota</taxon>
        <taxon>Desulfuromonadia</taxon>
        <taxon>Geobacterales</taxon>
        <taxon>Geobacteraceae</taxon>
        <taxon>Geotalea</taxon>
    </lineage>
</organism>
<name>A5GCZ1_GEOUR</name>
<dbReference type="EMBL" id="CP000698">
    <property type="protein sequence ID" value="ABQ24546.1"/>
    <property type="molecule type" value="Genomic_DNA"/>
</dbReference>
<dbReference type="PANTHER" id="PTHR36849:SF1">
    <property type="entry name" value="CYTOPLASMIC PROTEIN"/>
    <property type="match status" value="1"/>
</dbReference>
<dbReference type="HOGENOM" id="CLU_137928_0_0_7"/>
<accession>A5GCZ1</accession>
<evidence type="ECO:0000313" key="3">
    <source>
        <dbReference type="Proteomes" id="UP000006695"/>
    </source>
</evidence>
<evidence type="ECO:0000313" key="2">
    <source>
        <dbReference type="EMBL" id="ABQ24546.1"/>
    </source>
</evidence>
<dbReference type="Pfam" id="PF22752">
    <property type="entry name" value="DUF488-N3i"/>
    <property type="match status" value="1"/>
</dbReference>
<dbReference type="OrthoDB" id="9790745at2"/>
<protein>
    <recommendedName>
        <fullName evidence="4">DUF488 domain-containing protein</fullName>
    </recommendedName>
</protein>
<reference evidence="2 3" key="1">
    <citation type="submission" date="2007-05" db="EMBL/GenBank/DDBJ databases">
        <title>Complete sequence of Geobacter uraniireducens Rf4.</title>
        <authorList>
            <consortium name="US DOE Joint Genome Institute"/>
            <person name="Copeland A."/>
            <person name="Lucas S."/>
            <person name="Lapidus A."/>
            <person name="Barry K."/>
            <person name="Detter J.C."/>
            <person name="Glavina del Rio T."/>
            <person name="Hammon N."/>
            <person name="Israni S."/>
            <person name="Dalin E."/>
            <person name="Tice H."/>
            <person name="Pitluck S."/>
            <person name="Chertkov O."/>
            <person name="Brettin T."/>
            <person name="Bruce D."/>
            <person name="Han C."/>
            <person name="Schmutz J."/>
            <person name="Larimer F."/>
            <person name="Land M."/>
            <person name="Hauser L."/>
            <person name="Kyrpides N."/>
            <person name="Mikhailova N."/>
            <person name="Shelobolina E."/>
            <person name="Aklujkar M."/>
            <person name="Lovley D."/>
            <person name="Richardson P."/>
        </authorList>
    </citation>
    <scope>NUCLEOTIDE SEQUENCE [LARGE SCALE GENOMIC DNA]</scope>
    <source>
        <strain evidence="2 3">Rf4</strain>
    </source>
</reference>
<dbReference type="STRING" id="351605.Gura_0330"/>
<proteinExistence type="predicted"/>
<keyword evidence="3" id="KW-1185">Reference proteome</keyword>
<evidence type="ECO:0000256" key="1">
    <source>
        <dbReference type="SAM" id="MobiDB-lite"/>
    </source>
</evidence>
<dbReference type="PANTHER" id="PTHR36849">
    <property type="entry name" value="CYTOPLASMIC PROTEIN-RELATED"/>
    <property type="match status" value="1"/>
</dbReference>
<dbReference type="Proteomes" id="UP000006695">
    <property type="component" value="Chromosome"/>
</dbReference>
<gene>
    <name evidence="2" type="ordered locus">Gura_0330</name>
</gene>
<sequence length="112" mass="13106">MVRIKRMYDPPEPGDGRRLLTDRLWPRGMTKEAARIDDWIKELAPSTELRTWFGHDPARWDEFKARYKEELQAKADLLAKLRAEAKKGTITLLFAARDTEHNNAVVLKEMLE</sequence>
<dbReference type="InterPro" id="IPR052552">
    <property type="entry name" value="YeaO-like"/>
</dbReference>
<feature type="region of interest" description="Disordered" evidence="1">
    <location>
        <begin position="1"/>
        <end position="20"/>
    </location>
</feature>
<evidence type="ECO:0008006" key="4">
    <source>
        <dbReference type="Google" id="ProtNLM"/>
    </source>
</evidence>
<dbReference type="KEGG" id="gur:Gura_0330"/>